<feature type="signal peptide" evidence="1">
    <location>
        <begin position="1"/>
        <end position="26"/>
    </location>
</feature>
<name>I5C0S1_9BACT</name>
<evidence type="ECO:0008006" key="4">
    <source>
        <dbReference type="Google" id="ProtNLM"/>
    </source>
</evidence>
<evidence type="ECO:0000313" key="2">
    <source>
        <dbReference type="EMBL" id="EIM75423.1"/>
    </source>
</evidence>
<protein>
    <recommendedName>
        <fullName evidence="4">DUF3078 domain-containing protein</fullName>
    </recommendedName>
</protein>
<dbReference type="InterPro" id="IPR021428">
    <property type="entry name" value="DUF3078"/>
</dbReference>
<organism evidence="2 3">
    <name type="scientific">Nitritalea halalkaliphila LW7</name>
    <dbReference type="NCBI Taxonomy" id="1189621"/>
    <lineage>
        <taxon>Bacteria</taxon>
        <taxon>Pseudomonadati</taxon>
        <taxon>Bacteroidota</taxon>
        <taxon>Cytophagia</taxon>
        <taxon>Cytophagales</taxon>
        <taxon>Cyclobacteriaceae</taxon>
        <taxon>Nitritalea</taxon>
    </lineage>
</organism>
<dbReference type="PATRIC" id="fig|1189621.3.peg.2816"/>
<dbReference type="STRING" id="1189621.A3SI_13532"/>
<dbReference type="OrthoDB" id="1495718at2"/>
<accession>I5C0S1</accession>
<dbReference type="Proteomes" id="UP000005551">
    <property type="component" value="Unassembled WGS sequence"/>
</dbReference>
<dbReference type="AlphaFoldDB" id="I5C0S1"/>
<gene>
    <name evidence="2" type="ORF">A3SI_13532</name>
</gene>
<comment type="caution">
    <text evidence="2">The sequence shown here is derived from an EMBL/GenBank/DDBJ whole genome shotgun (WGS) entry which is preliminary data.</text>
</comment>
<dbReference type="Pfam" id="PF11276">
    <property type="entry name" value="DUF3078"/>
    <property type="match status" value="1"/>
</dbReference>
<reference evidence="2 3" key="1">
    <citation type="submission" date="2012-05" db="EMBL/GenBank/DDBJ databases">
        <title>Genome sequence of Nitritalea halalkaliphila LW7.</title>
        <authorList>
            <person name="Jangir P.K."/>
            <person name="Singh A."/>
            <person name="Shivaji S."/>
            <person name="Sharma R."/>
        </authorList>
    </citation>
    <scope>NUCLEOTIDE SEQUENCE [LARGE SCALE GENOMIC DNA]</scope>
    <source>
        <strain evidence="2 3">LW7</strain>
    </source>
</reference>
<feature type="chain" id="PRO_5003700112" description="DUF3078 domain-containing protein" evidence="1">
    <location>
        <begin position="27"/>
        <end position="337"/>
    </location>
</feature>
<sequence>MMKRFLWFALAGLLFSFLSISPGAYAQSEEDRLMLADTLLIAGDTIIMLGDSVIIKTAEKPQYWKKRGNFSLSLQQVTLNNWAAGGASNFALNSSLQLGAEYAKDKKVWDTNLTVNIGFNRQADRRFPTRKTNDNFLFISKYGRELSSRWLLSTQLDTRTQLLPGYRFFRPPGAELDARDRISDLFSPAFIQSSTGLNYRRQFDNGSRISIIGSPFTGRFTVVLDDSLSRAGAFGVTPGERVNPEAGVSISSTTDIIIMENVRWRADLNLFSNFERLGNTVVNLNSVITLRVNKYITTRIETVLIYDEAVRIPQDVGPPIQAVQLQNLINFGIGIDF</sequence>
<evidence type="ECO:0000313" key="3">
    <source>
        <dbReference type="Proteomes" id="UP000005551"/>
    </source>
</evidence>
<dbReference type="RefSeq" id="WP_009055891.1">
    <property type="nucleotide sequence ID" value="NZ_AJYA01000030.1"/>
</dbReference>
<dbReference type="EMBL" id="AJYA01000030">
    <property type="protein sequence ID" value="EIM75423.1"/>
    <property type="molecule type" value="Genomic_DNA"/>
</dbReference>
<keyword evidence="1" id="KW-0732">Signal</keyword>
<evidence type="ECO:0000256" key="1">
    <source>
        <dbReference type="SAM" id="SignalP"/>
    </source>
</evidence>
<keyword evidence="3" id="KW-1185">Reference proteome</keyword>
<proteinExistence type="predicted"/>